<keyword evidence="5" id="KW-0560">Oxidoreductase</keyword>
<evidence type="ECO:0000313" key="9">
    <source>
        <dbReference type="EMBL" id="KAK7418297.1"/>
    </source>
</evidence>
<evidence type="ECO:0000256" key="7">
    <source>
        <dbReference type="ARBA" id="ARBA00023033"/>
    </source>
</evidence>
<keyword evidence="8" id="KW-0812">Transmembrane</keyword>
<evidence type="ECO:0000256" key="1">
    <source>
        <dbReference type="ARBA" id="ARBA00001971"/>
    </source>
</evidence>
<evidence type="ECO:0000256" key="6">
    <source>
        <dbReference type="ARBA" id="ARBA00023004"/>
    </source>
</evidence>
<keyword evidence="3" id="KW-0349">Heme</keyword>
<keyword evidence="6" id="KW-0408">Iron</keyword>
<evidence type="ECO:0000256" key="8">
    <source>
        <dbReference type="SAM" id="Phobius"/>
    </source>
</evidence>
<gene>
    <name evidence="9" type="ORF">QQX98_004082</name>
</gene>
<dbReference type="PANTHER" id="PTHR46206:SF1">
    <property type="entry name" value="P450, PUTATIVE (EUROFUNG)-RELATED"/>
    <property type="match status" value="1"/>
</dbReference>
<sequence length="270" mass="29986">MSSSVPLDHLPALTSPPGLGLALTGLLVFIILLDCLVLGVPYPKGIALVREPEGSRLFSFRTRFSYYTDCEAPYRDAYTNVSLFPHLARELLQTEQDTSMARRESPSSSPAWASSIASSCPPELWVIAQPDAVLSTTEAFANIDRFEWGLGDRGMVLDAWAGLVIKRDMNRVLEAICAAMNNELQFAFEQCFDIDRRTGRRLICFPQLCGRFTVGLPLCRNEDYLWTVLAINQELVLVAGVARMTPRLLCPIVGTLAGIQAWLGRRKMSQ</sequence>
<protein>
    <submittedName>
        <fullName evidence="9">Uncharacterized protein</fullName>
    </submittedName>
</protein>
<keyword evidence="8" id="KW-0472">Membrane</keyword>
<dbReference type="EMBL" id="JAZAVJ010000049">
    <property type="protein sequence ID" value="KAK7418297.1"/>
    <property type="molecule type" value="Genomic_DNA"/>
</dbReference>
<comment type="cofactor">
    <cofactor evidence="1">
        <name>heme</name>
        <dbReference type="ChEBI" id="CHEBI:30413"/>
    </cofactor>
</comment>
<dbReference type="PANTHER" id="PTHR46206">
    <property type="entry name" value="CYTOCHROME P450"/>
    <property type="match status" value="1"/>
</dbReference>
<keyword evidence="4" id="KW-0479">Metal-binding</keyword>
<evidence type="ECO:0000256" key="2">
    <source>
        <dbReference type="ARBA" id="ARBA00010617"/>
    </source>
</evidence>
<evidence type="ECO:0000313" key="10">
    <source>
        <dbReference type="Proteomes" id="UP001498476"/>
    </source>
</evidence>
<keyword evidence="10" id="KW-1185">Reference proteome</keyword>
<feature type="transmembrane region" description="Helical" evidence="8">
    <location>
        <begin position="20"/>
        <end position="40"/>
    </location>
</feature>
<keyword evidence="8" id="KW-1133">Transmembrane helix</keyword>
<proteinExistence type="inferred from homology"/>
<evidence type="ECO:0000256" key="3">
    <source>
        <dbReference type="ARBA" id="ARBA00022617"/>
    </source>
</evidence>
<evidence type="ECO:0000256" key="4">
    <source>
        <dbReference type="ARBA" id="ARBA00022723"/>
    </source>
</evidence>
<evidence type="ECO:0000256" key="5">
    <source>
        <dbReference type="ARBA" id="ARBA00023002"/>
    </source>
</evidence>
<keyword evidence="7" id="KW-0503">Monooxygenase</keyword>
<reference evidence="9 10" key="1">
    <citation type="journal article" date="2025" name="Microbiol. Resour. Announc.">
        <title>Draft genome sequences for Neonectria magnoliae and Neonectria punicea, canker pathogens of Liriodendron tulipifera and Acer saccharum in West Virginia.</title>
        <authorList>
            <person name="Petronek H.M."/>
            <person name="Kasson M.T."/>
            <person name="Metheny A.M."/>
            <person name="Stauder C.M."/>
            <person name="Lovett B."/>
            <person name="Lynch S.C."/>
            <person name="Garnas J.R."/>
            <person name="Kasson L.R."/>
            <person name="Stajich J.E."/>
        </authorList>
    </citation>
    <scope>NUCLEOTIDE SEQUENCE [LARGE SCALE GENOMIC DNA]</scope>
    <source>
        <strain evidence="9 10">NRRL 64653</strain>
    </source>
</reference>
<dbReference type="Proteomes" id="UP001498476">
    <property type="component" value="Unassembled WGS sequence"/>
</dbReference>
<accession>A0ABR1HBJ4</accession>
<comment type="similarity">
    <text evidence="2">Belongs to the cytochrome P450 family.</text>
</comment>
<name>A0ABR1HBJ4_9HYPO</name>
<organism evidence="9 10">
    <name type="scientific">Neonectria punicea</name>
    <dbReference type="NCBI Taxonomy" id="979145"/>
    <lineage>
        <taxon>Eukaryota</taxon>
        <taxon>Fungi</taxon>
        <taxon>Dikarya</taxon>
        <taxon>Ascomycota</taxon>
        <taxon>Pezizomycotina</taxon>
        <taxon>Sordariomycetes</taxon>
        <taxon>Hypocreomycetidae</taxon>
        <taxon>Hypocreales</taxon>
        <taxon>Nectriaceae</taxon>
        <taxon>Neonectria</taxon>
    </lineage>
</organism>
<comment type="caution">
    <text evidence="9">The sequence shown here is derived from an EMBL/GenBank/DDBJ whole genome shotgun (WGS) entry which is preliminary data.</text>
</comment>